<feature type="compositionally biased region" description="Basic and acidic residues" evidence="1">
    <location>
        <begin position="66"/>
        <end position="81"/>
    </location>
</feature>
<reference evidence="2 3" key="1">
    <citation type="submission" date="2018-11" db="EMBL/GenBank/DDBJ databases">
        <title>Genome sequence of Saitozyma podzolica DSM 27192.</title>
        <authorList>
            <person name="Aliyu H."/>
            <person name="Gorte O."/>
            <person name="Ochsenreither K."/>
        </authorList>
    </citation>
    <scope>NUCLEOTIDE SEQUENCE [LARGE SCALE GENOMIC DNA]</scope>
    <source>
        <strain evidence="2 3">DSM 27192</strain>
    </source>
</reference>
<feature type="region of interest" description="Disordered" evidence="1">
    <location>
        <begin position="228"/>
        <end position="253"/>
    </location>
</feature>
<protein>
    <submittedName>
        <fullName evidence="2">Uncharacterized protein</fullName>
    </submittedName>
</protein>
<proteinExistence type="predicted"/>
<sequence length="270" mass="30228">MAVAVLAIRLAKVGIKAYKDRQELQRAGNVDPFVDEGPTVAPSERGMGSSSRGDGEDEHAEPDSPLYREKPGLPERARDTAESYSTYPADMHEHEHPQVRETPRPTFDKSEYLSEDYGPQTLHPTTSKDTQYQEAPPSYDQATSSRGSGSRGTPAGFGGPAYATTSAYGPSTSHSQDLDRPRALKRADSSSSTSTSSSSEHGRTVPPGYTLSNGMPISWKAYRRIRKAERKVERERRKEDRKLARDGSREMRKVEKREWRLEREVMRAQR</sequence>
<feature type="compositionally biased region" description="Basic and acidic residues" evidence="1">
    <location>
        <begin position="230"/>
        <end position="253"/>
    </location>
</feature>
<organism evidence="2 3">
    <name type="scientific">Saitozyma podzolica</name>
    <dbReference type="NCBI Taxonomy" id="1890683"/>
    <lineage>
        <taxon>Eukaryota</taxon>
        <taxon>Fungi</taxon>
        <taxon>Dikarya</taxon>
        <taxon>Basidiomycota</taxon>
        <taxon>Agaricomycotina</taxon>
        <taxon>Tremellomycetes</taxon>
        <taxon>Tremellales</taxon>
        <taxon>Trimorphomycetaceae</taxon>
        <taxon>Saitozyma</taxon>
    </lineage>
</organism>
<dbReference type="OrthoDB" id="10363407at2759"/>
<gene>
    <name evidence="2" type="ORF">EHS25_001129</name>
</gene>
<feature type="compositionally biased region" description="Polar residues" evidence="1">
    <location>
        <begin position="163"/>
        <end position="175"/>
    </location>
</feature>
<feature type="compositionally biased region" description="Low complexity" evidence="1">
    <location>
        <begin position="189"/>
        <end position="199"/>
    </location>
</feature>
<keyword evidence="3" id="KW-1185">Reference proteome</keyword>
<accession>A0A427YHR0</accession>
<feature type="compositionally biased region" description="Basic and acidic residues" evidence="1">
    <location>
        <begin position="90"/>
        <end position="112"/>
    </location>
</feature>
<evidence type="ECO:0000313" key="2">
    <source>
        <dbReference type="EMBL" id="RSH90524.1"/>
    </source>
</evidence>
<name>A0A427YHR0_9TREE</name>
<dbReference type="Proteomes" id="UP000279259">
    <property type="component" value="Unassembled WGS sequence"/>
</dbReference>
<dbReference type="AlphaFoldDB" id="A0A427YHR0"/>
<feature type="compositionally biased region" description="Basic and acidic residues" evidence="1">
    <location>
        <begin position="176"/>
        <end position="188"/>
    </location>
</feature>
<dbReference type="EMBL" id="RSCD01000010">
    <property type="protein sequence ID" value="RSH90524.1"/>
    <property type="molecule type" value="Genomic_DNA"/>
</dbReference>
<evidence type="ECO:0000313" key="3">
    <source>
        <dbReference type="Proteomes" id="UP000279259"/>
    </source>
</evidence>
<feature type="region of interest" description="Disordered" evidence="1">
    <location>
        <begin position="22"/>
        <end position="215"/>
    </location>
</feature>
<evidence type="ECO:0000256" key="1">
    <source>
        <dbReference type="SAM" id="MobiDB-lite"/>
    </source>
</evidence>
<feature type="compositionally biased region" description="Polar residues" evidence="1">
    <location>
        <begin position="122"/>
        <end position="133"/>
    </location>
</feature>
<comment type="caution">
    <text evidence="2">The sequence shown here is derived from an EMBL/GenBank/DDBJ whole genome shotgun (WGS) entry which is preliminary data.</text>
</comment>